<proteinExistence type="predicted"/>
<dbReference type="Proteomes" id="UP001552299">
    <property type="component" value="Unassembled WGS sequence"/>
</dbReference>
<protein>
    <submittedName>
        <fullName evidence="2">Uncharacterized protein</fullName>
    </submittedName>
</protein>
<dbReference type="EMBL" id="JANQDX010000005">
    <property type="protein sequence ID" value="KAL0923941.1"/>
    <property type="molecule type" value="Genomic_DNA"/>
</dbReference>
<name>A0ABD0VH37_DENTH</name>
<organism evidence="2 3">
    <name type="scientific">Dendrobium thyrsiflorum</name>
    <name type="common">Pinecone-like raceme dendrobium</name>
    <name type="synonym">Orchid</name>
    <dbReference type="NCBI Taxonomy" id="117978"/>
    <lineage>
        <taxon>Eukaryota</taxon>
        <taxon>Viridiplantae</taxon>
        <taxon>Streptophyta</taxon>
        <taxon>Embryophyta</taxon>
        <taxon>Tracheophyta</taxon>
        <taxon>Spermatophyta</taxon>
        <taxon>Magnoliopsida</taxon>
        <taxon>Liliopsida</taxon>
        <taxon>Asparagales</taxon>
        <taxon>Orchidaceae</taxon>
        <taxon>Epidendroideae</taxon>
        <taxon>Malaxideae</taxon>
        <taxon>Dendrobiinae</taxon>
        <taxon>Dendrobium</taxon>
    </lineage>
</organism>
<gene>
    <name evidence="2" type="ORF">M5K25_004726</name>
</gene>
<evidence type="ECO:0000313" key="2">
    <source>
        <dbReference type="EMBL" id="KAL0923941.1"/>
    </source>
</evidence>
<dbReference type="AlphaFoldDB" id="A0ABD0VH37"/>
<sequence length="67" mass="7478">MENVRLEGDSEPKDEPLDVIMAHSEKEGPSNEFELDEIAQVQLRSGKRLSAMSKKGVSDKHKGKEIV</sequence>
<comment type="caution">
    <text evidence="2">The sequence shown here is derived from an EMBL/GenBank/DDBJ whole genome shotgun (WGS) entry which is preliminary data.</text>
</comment>
<accession>A0ABD0VH37</accession>
<keyword evidence="3" id="KW-1185">Reference proteome</keyword>
<feature type="region of interest" description="Disordered" evidence="1">
    <location>
        <begin position="46"/>
        <end position="67"/>
    </location>
</feature>
<feature type="compositionally biased region" description="Basic and acidic residues" evidence="1">
    <location>
        <begin position="56"/>
        <end position="67"/>
    </location>
</feature>
<evidence type="ECO:0000256" key="1">
    <source>
        <dbReference type="SAM" id="MobiDB-lite"/>
    </source>
</evidence>
<evidence type="ECO:0000313" key="3">
    <source>
        <dbReference type="Proteomes" id="UP001552299"/>
    </source>
</evidence>
<reference evidence="2 3" key="1">
    <citation type="journal article" date="2024" name="Plant Biotechnol. J.">
        <title>Dendrobium thyrsiflorum genome and its molecular insights into genes involved in important horticultural traits.</title>
        <authorList>
            <person name="Chen B."/>
            <person name="Wang J.Y."/>
            <person name="Zheng P.J."/>
            <person name="Li K.L."/>
            <person name="Liang Y.M."/>
            <person name="Chen X.F."/>
            <person name="Zhang C."/>
            <person name="Zhao X."/>
            <person name="He X."/>
            <person name="Zhang G.Q."/>
            <person name="Liu Z.J."/>
            <person name="Xu Q."/>
        </authorList>
    </citation>
    <scope>NUCLEOTIDE SEQUENCE [LARGE SCALE GENOMIC DNA]</scope>
    <source>
        <strain evidence="2">GZMU011</strain>
    </source>
</reference>